<reference evidence="4" key="1">
    <citation type="submission" date="2025-08" db="UniProtKB">
        <authorList>
            <consortium name="RefSeq"/>
        </authorList>
    </citation>
    <scope>IDENTIFICATION</scope>
</reference>
<accession>A0A1S4CZ13</accession>
<dbReference type="InterPro" id="IPR017930">
    <property type="entry name" value="Myb_dom"/>
</dbReference>
<evidence type="ECO:0000256" key="1">
    <source>
        <dbReference type="ARBA" id="ARBA00004123"/>
    </source>
</evidence>
<proteinExistence type="predicted"/>
<dbReference type="AlphaFoldDB" id="A0A1S4CZ13"/>
<evidence type="ECO:0000256" key="2">
    <source>
        <dbReference type="ARBA" id="ARBA00023242"/>
    </source>
</evidence>
<dbReference type="KEGG" id="nta:107824142"/>
<dbReference type="Gene3D" id="1.10.10.60">
    <property type="entry name" value="Homeodomain-like"/>
    <property type="match status" value="1"/>
</dbReference>
<keyword evidence="2" id="KW-0539">Nucleus</keyword>
<dbReference type="OrthoDB" id="10312284at2759"/>
<dbReference type="SUPFAM" id="SSF46689">
    <property type="entry name" value="Homeodomain-like"/>
    <property type="match status" value="1"/>
</dbReference>
<name>A0A1S4CZ13_TOBAC</name>
<dbReference type="GO" id="GO:0005634">
    <property type="term" value="C:nucleus"/>
    <property type="evidence" value="ECO:0000318"/>
    <property type="project" value="GO_Central"/>
</dbReference>
<dbReference type="STRING" id="4097.A0A1S4CZ13"/>
<feature type="domain" description="HTH myb-type" evidence="3">
    <location>
        <begin position="35"/>
        <end position="67"/>
    </location>
</feature>
<evidence type="ECO:0000313" key="4">
    <source>
        <dbReference type="RefSeq" id="XP_016506366.1"/>
    </source>
</evidence>
<dbReference type="GO" id="GO:0010597">
    <property type="term" value="P:green leaf volatile biosynthetic process"/>
    <property type="evidence" value="ECO:0007669"/>
    <property type="project" value="UniProtKB-ARBA"/>
</dbReference>
<dbReference type="CDD" id="cd00167">
    <property type="entry name" value="SANT"/>
    <property type="match status" value="1"/>
</dbReference>
<evidence type="ECO:0000259" key="3">
    <source>
        <dbReference type="PROSITE" id="PS51294"/>
    </source>
</evidence>
<dbReference type="PaxDb" id="4097-A0A1S4CZ13"/>
<sequence>MFKEPGPQRSCLTVLKNLFLRRKNQLLLSDTCTSEDDILREQIRVRGTNNWTIIASKFKDKTTRQCRRCFTYFNYDFKKGGWSPEEDMLLCEAILVLITNSLAIAISISDRKRVLVPCRLRRVLFGEFVQHRECPLNTGKSHFSDVLEKHTIIENSVDNFRNKNQLVRHPFAVLVQNFHNAGGNTLSHQHVNNIKETSINASDNKSQGTFLKRNDPKHYVLMQQAELLSSLALKVNSENNDQTLES</sequence>
<dbReference type="InterPro" id="IPR001005">
    <property type="entry name" value="SANT/Myb"/>
</dbReference>
<dbReference type="Pfam" id="PF13921">
    <property type="entry name" value="Myb_DNA-bind_6"/>
    <property type="match status" value="1"/>
</dbReference>
<comment type="subcellular location">
    <subcellularLocation>
        <location evidence="1">Nucleus</location>
    </subcellularLocation>
</comment>
<organism evidence="4">
    <name type="scientific">Nicotiana tabacum</name>
    <name type="common">Common tobacco</name>
    <dbReference type="NCBI Taxonomy" id="4097"/>
    <lineage>
        <taxon>Eukaryota</taxon>
        <taxon>Viridiplantae</taxon>
        <taxon>Streptophyta</taxon>
        <taxon>Embryophyta</taxon>
        <taxon>Tracheophyta</taxon>
        <taxon>Spermatophyta</taxon>
        <taxon>Magnoliopsida</taxon>
        <taxon>eudicotyledons</taxon>
        <taxon>Gunneridae</taxon>
        <taxon>Pentapetalae</taxon>
        <taxon>asterids</taxon>
        <taxon>lamiids</taxon>
        <taxon>Solanales</taxon>
        <taxon>Solanaceae</taxon>
        <taxon>Nicotianoideae</taxon>
        <taxon>Nicotianeae</taxon>
        <taxon>Nicotiana</taxon>
    </lineage>
</organism>
<gene>
    <name evidence="4" type="primary">LOC107824142</name>
</gene>
<dbReference type="InterPro" id="IPR009057">
    <property type="entry name" value="Homeodomain-like_sf"/>
</dbReference>
<dbReference type="GO" id="GO:0000978">
    <property type="term" value="F:RNA polymerase II cis-regulatory region sequence-specific DNA binding"/>
    <property type="evidence" value="ECO:0000318"/>
    <property type="project" value="GO_Central"/>
</dbReference>
<dbReference type="GO" id="GO:0000981">
    <property type="term" value="F:DNA-binding transcription factor activity, RNA polymerase II-specific"/>
    <property type="evidence" value="ECO:0000318"/>
    <property type="project" value="GO_Central"/>
</dbReference>
<dbReference type="GO" id="GO:0006355">
    <property type="term" value="P:regulation of DNA-templated transcription"/>
    <property type="evidence" value="ECO:0000318"/>
    <property type="project" value="GO_Central"/>
</dbReference>
<dbReference type="PROSITE" id="PS51294">
    <property type="entry name" value="HTH_MYB"/>
    <property type="match status" value="1"/>
</dbReference>
<dbReference type="SMR" id="A0A1S4CZ13"/>
<dbReference type="RefSeq" id="XP_016506366.1">
    <property type="nucleotide sequence ID" value="XM_016650880.1"/>
</dbReference>
<protein>
    <recommendedName>
        <fullName evidence="3">HTH myb-type domain-containing protein</fullName>
    </recommendedName>
</protein>